<dbReference type="InterPro" id="IPR037278">
    <property type="entry name" value="ARFGAP/RecO"/>
</dbReference>
<evidence type="ECO:0000313" key="1">
    <source>
        <dbReference type="EMBL" id="JAE18763.1"/>
    </source>
</evidence>
<dbReference type="EMBL" id="GBRH01179133">
    <property type="protein sequence ID" value="JAE18763.1"/>
    <property type="molecule type" value="Transcribed_RNA"/>
</dbReference>
<organism evidence="1">
    <name type="scientific">Arundo donax</name>
    <name type="common">Giant reed</name>
    <name type="synonym">Donax arundinaceus</name>
    <dbReference type="NCBI Taxonomy" id="35708"/>
    <lineage>
        <taxon>Eukaryota</taxon>
        <taxon>Viridiplantae</taxon>
        <taxon>Streptophyta</taxon>
        <taxon>Embryophyta</taxon>
        <taxon>Tracheophyta</taxon>
        <taxon>Spermatophyta</taxon>
        <taxon>Magnoliopsida</taxon>
        <taxon>Liliopsida</taxon>
        <taxon>Poales</taxon>
        <taxon>Poaceae</taxon>
        <taxon>PACMAD clade</taxon>
        <taxon>Arundinoideae</taxon>
        <taxon>Arundineae</taxon>
        <taxon>Arundo</taxon>
    </lineage>
</organism>
<dbReference type="PANTHER" id="PTHR46085:SF3">
    <property type="entry name" value="ARF GTPASE ACTIVATING PROTEIN"/>
    <property type="match status" value="1"/>
</dbReference>
<protein>
    <submittedName>
        <fullName evidence="1">NIG</fullName>
    </submittedName>
</protein>
<dbReference type="GO" id="GO:0005096">
    <property type="term" value="F:GTPase activator activity"/>
    <property type="evidence" value="ECO:0007669"/>
    <property type="project" value="InterPro"/>
</dbReference>
<dbReference type="SUPFAM" id="SSF57863">
    <property type="entry name" value="ArfGap/RecO-like zinc finger"/>
    <property type="match status" value="1"/>
</dbReference>
<sequence length="65" mass="7367">MYAQASLLSSALIAAEYSKCREFTHRVKSISVAKFTSQEVSALQEGGNERAKEIYFKRFPRAVCY</sequence>
<reference evidence="1" key="1">
    <citation type="submission" date="2014-09" db="EMBL/GenBank/DDBJ databases">
        <authorList>
            <person name="Magalhaes I.L.F."/>
            <person name="Oliveira U."/>
            <person name="Santos F.R."/>
            <person name="Vidigal T.H.D.A."/>
            <person name="Brescovit A.D."/>
            <person name="Santos A.J."/>
        </authorList>
    </citation>
    <scope>NUCLEOTIDE SEQUENCE</scope>
    <source>
        <tissue evidence="1">Shoot tissue taken approximately 20 cm above the soil surface</tissue>
    </source>
</reference>
<name>A0A0A9GDK0_ARUDO</name>
<dbReference type="Gene3D" id="1.10.220.150">
    <property type="entry name" value="Arf GTPase activating protein"/>
    <property type="match status" value="1"/>
</dbReference>
<dbReference type="AlphaFoldDB" id="A0A0A9GDK0"/>
<dbReference type="InterPro" id="IPR044820">
    <property type="entry name" value="AGD14-like"/>
</dbReference>
<dbReference type="PANTHER" id="PTHR46085">
    <property type="entry name" value="ARFGAP/RECO-RELATED"/>
    <property type="match status" value="1"/>
</dbReference>
<reference evidence="1" key="2">
    <citation type="journal article" date="2015" name="Data Brief">
        <title>Shoot transcriptome of the giant reed, Arundo donax.</title>
        <authorList>
            <person name="Barrero R.A."/>
            <person name="Guerrero F.D."/>
            <person name="Moolhuijzen P."/>
            <person name="Goolsby J.A."/>
            <person name="Tidwell J."/>
            <person name="Bellgard S.E."/>
            <person name="Bellgard M.I."/>
        </authorList>
    </citation>
    <scope>NUCLEOTIDE SEQUENCE</scope>
    <source>
        <tissue evidence="1">Shoot tissue taken approximately 20 cm above the soil surface</tissue>
    </source>
</reference>
<proteinExistence type="predicted"/>
<dbReference type="InterPro" id="IPR038508">
    <property type="entry name" value="ArfGAP_dom_sf"/>
</dbReference>
<accession>A0A0A9GDK0</accession>